<feature type="active site" description="Charge relay system" evidence="6 7">
    <location>
        <position position="157"/>
    </location>
</feature>
<comment type="similarity">
    <text evidence="1 7 8">Belongs to the peptidase S8 family.</text>
</comment>
<protein>
    <recommendedName>
        <fullName evidence="15">Peptidase S8/S53 domain-containing protein</fullName>
    </recommendedName>
</protein>
<dbReference type="InterPro" id="IPR034187">
    <property type="entry name" value="Peptidases_S8_5"/>
</dbReference>
<dbReference type="InterPro" id="IPR023827">
    <property type="entry name" value="Peptidase_S8_Asp-AS"/>
</dbReference>
<dbReference type="InterPro" id="IPR015500">
    <property type="entry name" value="Peptidase_S8_subtilisin-rel"/>
</dbReference>
<dbReference type="PRINTS" id="PR00723">
    <property type="entry name" value="SUBTILISIN"/>
</dbReference>
<dbReference type="InterPro" id="IPR023828">
    <property type="entry name" value="Peptidase_S8_Ser-AS"/>
</dbReference>
<keyword evidence="2 7" id="KW-0645">Protease</keyword>
<reference evidence="13" key="1">
    <citation type="submission" date="2020-10" db="EMBL/GenBank/DDBJ databases">
        <title>High-Quality Genome Resource of Clonostachys rosea strain S41 by Oxford Nanopore Long-Read Sequencing.</title>
        <authorList>
            <person name="Wang H."/>
        </authorList>
    </citation>
    <scope>NUCLEOTIDE SEQUENCE</scope>
    <source>
        <strain evidence="13">S41</strain>
    </source>
</reference>
<proteinExistence type="inferred from homology"/>
<comment type="caution">
    <text evidence="13">The sequence shown here is derived from an EMBL/GenBank/DDBJ whole genome shotgun (WGS) entry which is preliminary data.</text>
</comment>
<evidence type="ECO:0000256" key="3">
    <source>
        <dbReference type="ARBA" id="ARBA00022729"/>
    </source>
</evidence>
<evidence type="ECO:0000256" key="2">
    <source>
        <dbReference type="ARBA" id="ARBA00022670"/>
    </source>
</evidence>
<feature type="domain" description="Peptidase S8/S53" evidence="11">
    <location>
        <begin position="148"/>
        <end position="564"/>
    </location>
</feature>
<dbReference type="InterPro" id="IPR010435">
    <property type="entry name" value="C5a/SBT2-like_Fn3"/>
</dbReference>
<dbReference type="SUPFAM" id="SSF52743">
    <property type="entry name" value="Subtilisin-like"/>
    <property type="match status" value="1"/>
</dbReference>
<dbReference type="PANTHER" id="PTHR43806:SF66">
    <property type="entry name" value="SERIN ENDOPEPTIDASE"/>
    <property type="match status" value="1"/>
</dbReference>
<dbReference type="Gene3D" id="3.50.30.30">
    <property type="match status" value="1"/>
</dbReference>
<dbReference type="EMBL" id="JADCTT010000018">
    <property type="protein sequence ID" value="KAF9743079.1"/>
    <property type="molecule type" value="Genomic_DNA"/>
</dbReference>
<dbReference type="PROSITE" id="PS00136">
    <property type="entry name" value="SUBTILASE_ASP"/>
    <property type="match status" value="1"/>
</dbReference>
<keyword evidence="5 7" id="KW-0720">Serine protease</keyword>
<dbReference type="PROSITE" id="PS00137">
    <property type="entry name" value="SUBTILASE_HIS"/>
    <property type="match status" value="1"/>
</dbReference>
<dbReference type="AlphaFoldDB" id="A0A8H7K3P1"/>
<dbReference type="Pfam" id="PF00082">
    <property type="entry name" value="Peptidase_S8"/>
    <property type="match status" value="1"/>
</dbReference>
<evidence type="ECO:0000256" key="10">
    <source>
        <dbReference type="SAM" id="SignalP"/>
    </source>
</evidence>
<dbReference type="InterPro" id="IPR000209">
    <property type="entry name" value="Peptidase_S8/S53_dom"/>
</dbReference>
<feature type="signal peptide" evidence="10">
    <location>
        <begin position="1"/>
        <end position="19"/>
    </location>
</feature>
<feature type="chain" id="PRO_5034866883" description="Peptidase S8/S53 domain-containing protein" evidence="10">
    <location>
        <begin position="20"/>
        <end position="861"/>
    </location>
</feature>
<dbReference type="InterPro" id="IPR050131">
    <property type="entry name" value="Peptidase_S8_subtilisin-like"/>
</dbReference>
<evidence type="ECO:0000256" key="8">
    <source>
        <dbReference type="RuleBase" id="RU003355"/>
    </source>
</evidence>
<dbReference type="GO" id="GO:0006508">
    <property type="term" value="P:proteolysis"/>
    <property type="evidence" value="ECO:0007669"/>
    <property type="project" value="UniProtKB-KW"/>
</dbReference>
<gene>
    <name evidence="13" type="ORF">IM811_006735</name>
</gene>
<dbReference type="CDD" id="cd07489">
    <property type="entry name" value="Peptidases_S8_5"/>
    <property type="match status" value="1"/>
</dbReference>
<feature type="active site" description="Charge relay system" evidence="6 7">
    <location>
        <position position="526"/>
    </location>
</feature>
<feature type="region of interest" description="Disordered" evidence="9">
    <location>
        <begin position="101"/>
        <end position="132"/>
    </location>
</feature>
<dbReference type="InterPro" id="IPR036852">
    <property type="entry name" value="Peptidase_S8/S53_dom_sf"/>
</dbReference>
<keyword evidence="4 7" id="KW-0378">Hydrolase</keyword>
<dbReference type="GO" id="GO:0016020">
    <property type="term" value="C:membrane"/>
    <property type="evidence" value="ECO:0007669"/>
    <property type="project" value="InterPro"/>
</dbReference>
<dbReference type="PROSITE" id="PS51892">
    <property type="entry name" value="SUBTILASE"/>
    <property type="match status" value="1"/>
</dbReference>
<evidence type="ECO:0000259" key="12">
    <source>
        <dbReference type="Pfam" id="PF06280"/>
    </source>
</evidence>
<dbReference type="GO" id="GO:0004252">
    <property type="term" value="F:serine-type endopeptidase activity"/>
    <property type="evidence" value="ECO:0007669"/>
    <property type="project" value="UniProtKB-UniRule"/>
</dbReference>
<evidence type="ECO:0000256" key="4">
    <source>
        <dbReference type="ARBA" id="ARBA00022801"/>
    </source>
</evidence>
<dbReference type="PROSITE" id="PS00138">
    <property type="entry name" value="SUBTILASE_SER"/>
    <property type="match status" value="1"/>
</dbReference>
<organism evidence="13 14">
    <name type="scientific">Bionectria ochroleuca</name>
    <name type="common">Gliocladium roseum</name>
    <dbReference type="NCBI Taxonomy" id="29856"/>
    <lineage>
        <taxon>Eukaryota</taxon>
        <taxon>Fungi</taxon>
        <taxon>Dikarya</taxon>
        <taxon>Ascomycota</taxon>
        <taxon>Pezizomycotina</taxon>
        <taxon>Sordariomycetes</taxon>
        <taxon>Hypocreomycetidae</taxon>
        <taxon>Hypocreales</taxon>
        <taxon>Bionectriaceae</taxon>
        <taxon>Clonostachys</taxon>
    </lineage>
</organism>
<evidence type="ECO:0000256" key="5">
    <source>
        <dbReference type="ARBA" id="ARBA00022825"/>
    </source>
</evidence>
<evidence type="ECO:0000313" key="14">
    <source>
        <dbReference type="Proteomes" id="UP000616885"/>
    </source>
</evidence>
<feature type="domain" description="C5a peptidase/Subtilisin-like protease SBT2-like Fn3-like" evidence="12">
    <location>
        <begin position="613"/>
        <end position="709"/>
    </location>
</feature>
<evidence type="ECO:0000256" key="6">
    <source>
        <dbReference type="PIRSR" id="PIRSR615500-1"/>
    </source>
</evidence>
<evidence type="ECO:0000256" key="1">
    <source>
        <dbReference type="ARBA" id="ARBA00011073"/>
    </source>
</evidence>
<evidence type="ECO:0000259" key="11">
    <source>
        <dbReference type="Pfam" id="PF00082"/>
    </source>
</evidence>
<evidence type="ECO:0000256" key="9">
    <source>
        <dbReference type="SAM" id="MobiDB-lite"/>
    </source>
</evidence>
<accession>A0A8H7K3P1</accession>
<dbReference type="Pfam" id="PF06280">
    <property type="entry name" value="fn3_5"/>
    <property type="match status" value="1"/>
</dbReference>
<feature type="active site" description="Charge relay system" evidence="6 7">
    <location>
        <position position="206"/>
    </location>
</feature>
<evidence type="ECO:0000313" key="13">
    <source>
        <dbReference type="EMBL" id="KAF9743079.1"/>
    </source>
</evidence>
<dbReference type="Gene3D" id="3.40.50.200">
    <property type="entry name" value="Peptidase S8/S53 domain"/>
    <property type="match status" value="1"/>
</dbReference>
<dbReference type="PANTHER" id="PTHR43806">
    <property type="entry name" value="PEPTIDASE S8"/>
    <property type="match status" value="1"/>
</dbReference>
<dbReference type="Proteomes" id="UP000616885">
    <property type="component" value="Unassembled WGS sequence"/>
</dbReference>
<keyword evidence="3 10" id="KW-0732">Signal</keyword>
<dbReference type="InterPro" id="IPR022398">
    <property type="entry name" value="Peptidase_S8_His-AS"/>
</dbReference>
<sequence>MGLNIILGVLLYVASIALATDNEEWRHVPGAYIIELEDSQDLSTFSPSIVSSDEIRRTFDFSLFKGIAVQLKGTENDRTDSRAFSIASTATVKNVWPVREHSRPNVTVHSSGKPGPQDLEKRQDNGSDTFGPHVMTQVDKLRAEGYTGKGVKIALIDTGVDYKHPALGGCFGEGCLVSFGRDLTGDGFTGENQPVPDSDPMDCTGHGTHVSGIIAAQKNDLGFTGAAPDATLGMYKVFGCQGHTTTDVLIAALYQAFEDGADVISSSIGEASGWAGGAWATAASRIVEKGVPCIMSSGNDGTTGPFYASSGPSGKGAIAVAAFNNIEFKKIVDKSVFTVDGGEEAAFIYELSNIKPAENVSLPLWSPGRNNSGCSSYPDTTPDLSKFVVLLSIGDCTEVEKAKFAAAKGANHILFSNNGAGTQELYLYGVDGLKSASVVTSETGTQWLRSLEAGSKIVVALKISTLSEKAAVDDAPQVGPGSINVVTSWGPTWDLDIRPQFGATGGFVLSTYPLNLGSYAVLSGTSMAAPLVTAVYAILAEVRGKKLAPADFEALLSANANPQVYNFTEVRNYLAPVPQQGAGLIQAYDAAYAKTLLSPASLSYQDLASGIESLNFTISNIGQAEVEYQISDVSTASIYALPSGNLSLPPQEAGGLTFSENKVRLAGGASHTVTAHAAPPKSLDPMRLPIWSGWVAVNGSDGTSLSIPYQGVAGKLDEIDMLPQNQTFAEIFDWDAKTFVRVPENAKFTLPAPGNSSTEELPRLRFNLVIGSPEVRANVVPVAADGQAQDVVGQLERYPWLWAPRHSLLYEWKGMIANGTYLPAGRYKFVFQALRRGGDANKNEDWHVAETVTMDFTYAEG</sequence>
<name>A0A8H7K3P1_BIOOC</name>
<evidence type="ECO:0008006" key="15">
    <source>
        <dbReference type="Google" id="ProtNLM"/>
    </source>
</evidence>
<evidence type="ECO:0000256" key="7">
    <source>
        <dbReference type="PROSITE-ProRule" id="PRU01240"/>
    </source>
</evidence>